<protein>
    <submittedName>
        <fullName evidence="1">Uncharacterized protein</fullName>
    </submittedName>
</protein>
<gene>
    <name evidence="1" type="ORF">UFOVP1229_28</name>
</gene>
<sequence length="121" mass="13577">MTEKGPIYGVELIDTLPLGKSGMLQQMPGRDELASVHRRNPRVANGYEVLLAHYLELRKQSQVMEAALKKISTWFGEFPDTGRTWEDGTPMSYVAAFGSNGERDYMRSVAQAALEEARIDQ</sequence>
<accession>A0A6J5RA32</accession>
<evidence type="ECO:0000313" key="1">
    <source>
        <dbReference type="EMBL" id="CAB4191416.1"/>
    </source>
</evidence>
<proteinExistence type="predicted"/>
<dbReference type="EMBL" id="LR797178">
    <property type="protein sequence ID" value="CAB4191416.1"/>
    <property type="molecule type" value="Genomic_DNA"/>
</dbReference>
<name>A0A6J5RA32_9CAUD</name>
<reference evidence="1" key="1">
    <citation type="submission" date="2020-05" db="EMBL/GenBank/DDBJ databases">
        <authorList>
            <person name="Chiriac C."/>
            <person name="Salcher M."/>
            <person name="Ghai R."/>
            <person name="Kavagutti S V."/>
        </authorList>
    </citation>
    <scope>NUCLEOTIDE SEQUENCE</scope>
</reference>
<organism evidence="1">
    <name type="scientific">uncultured Caudovirales phage</name>
    <dbReference type="NCBI Taxonomy" id="2100421"/>
    <lineage>
        <taxon>Viruses</taxon>
        <taxon>Duplodnaviria</taxon>
        <taxon>Heunggongvirae</taxon>
        <taxon>Uroviricota</taxon>
        <taxon>Caudoviricetes</taxon>
        <taxon>Peduoviridae</taxon>
        <taxon>Maltschvirus</taxon>
        <taxon>Maltschvirus maltsch</taxon>
    </lineage>
</organism>